<protein>
    <recommendedName>
        <fullName evidence="8">Glycosyltransferase 2-like domain-containing protein</fullName>
    </recommendedName>
</protein>
<accession>A0ABM7XFT9</accession>
<dbReference type="PANTHER" id="PTHR43867">
    <property type="entry name" value="CELLULOSE SYNTHASE CATALYTIC SUBUNIT A [UDP-FORMING]"/>
    <property type="match status" value="1"/>
</dbReference>
<dbReference type="InterPro" id="IPR029044">
    <property type="entry name" value="Nucleotide-diphossugar_trans"/>
</dbReference>
<dbReference type="Gene3D" id="3.90.550.10">
    <property type="entry name" value="Spore Coat Polysaccharide Biosynthesis Protein SpsA, Chain A"/>
    <property type="match status" value="1"/>
</dbReference>
<dbReference type="CDD" id="cd06421">
    <property type="entry name" value="CESA_CelA_like"/>
    <property type="match status" value="1"/>
</dbReference>
<dbReference type="InterPro" id="IPR050321">
    <property type="entry name" value="Glycosyltr_2/OpgH_subfam"/>
</dbReference>
<evidence type="ECO:0000259" key="8">
    <source>
        <dbReference type="Pfam" id="PF00535"/>
    </source>
</evidence>
<comment type="subcellular location">
    <subcellularLocation>
        <location evidence="1">Membrane</location>
        <topology evidence="1">Multi-pass membrane protein</topology>
    </subcellularLocation>
</comment>
<evidence type="ECO:0000256" key="4">
    <source>
        <dbReference type="ARBA" id="ARBA00022692"/>
    </source>
</evidence>
<dbReference type="EMBL" id="AP025592">
    <property type="protein sequence ID" value="BDG10735.1"/>
    <property type="molecule type" value="Genomic_DNA"/>
</dbReference>
<sequence>MSAPDRERREGWYFARYEDRLPPEPLPASPARDFVFQALAVLATLLGVHYLAWRWAASLNPDALGFSVVVALAETLAFVGATLFFLSVWRIEDPPRPPAPRTVNDLRAEPLAADRPIKVDVLIATYDEPVELVRLSVRDAARIEYPHPLVLKVHVLDDGRRPAMARMAAEEGVRYLAREGNAGFKAGNLRNGLEHTDGDLIVICDADTRPLPGLLRETLGYFRDPTVAWVQTPQWFYDVNPGTRLPEWLARTARLGPLGRGLGRVAEALVGPVAVGADPLAADPLAFYEIVQRCRNWCNASFCCGAGSVHRREAVMEAALKDFGARVAAAVRPWAAGVSDPGLRRDLSRALAGQAARHLELTPYRFHVSEDIYTSIAIHADGERRWRSVYHPRALTRMLSPQDLAAWTVQRFKYACGTLDIAWRDNPLRLDGLTPWQKVMYGATIYAYLAPLWTIPLLLAPLAYFFTGVTPVRAFDVTFFGHLAPFLLASRVAFAVRAWRVPTWRSEQFHLASSWLYLKALVHVVTGRPLRFQVTPKARARQRSLRLVAPHLAFLAAAALGVAWRASRLAAAGGPLQTAAFASNVFWAAHTALCFAPFIVAALALPLARERDRGAP</sequence>
<dbReference type="Proteomes" id="UP001162734">
    <property type="component" value="Chromosome"/>
</dbReference>
<evidence type="ECO:0000256" key="2">
    <source>
        <dbReference type="ARBA" id="ARBA00022676"/>
    </source>
</evidence>
<feature type="transmembrane region" description="Helical" evidence="7">
    <location>
        <begin position="445"/>
        <end position="467"/>
    </location>
</feature>
<organism evidence="9 10">
    <name type="scientific">Anaeromyxobacter paludicola</name>
    <dbReference type="NCBI Taxonomy" id="2918171"/>
    <lineage>
        <taxon>Bacteria</taxon>
        <taxon>Pseudomonadati</taxon>
        <taxon>Myxococcota</taxon>
        <taxon>Myxococcia</taxon>
        <taxon>Myxococcales</taxon>
        <taxon>Cystobacterineae</taxon>
        <taxon>Anaeromyxobacteraceae</taxon>
        <taxon>Anaeromyxobacter</taxon>
    </lineage>
</organism>
<dbReference type="RefSeq" id="WP_248343264.1">
    <property type="nucleotide sequence ID" value="NZ_AP025592.1"/>
</dbReference>
<dbReference type="Pfam" id="PF00535">
    <property type="entry name" value="Glycos_transf_2"/>
    <property type="match status" value="1"/>
</dbReference>
<feature type="transmembrane region" description="Helical" evidence="7">
    <location>
        <begin position="479"/>
        <end position="499"/>
    </location>
</feature>
<gene>
    <name evidence="9" type="ORF">AMPC_38480</name>
</gene>
<evidence type="ECO:0000256" key="1">
    <source>
        <dbReference type="ARBA" id="ARBA00004141"/>
    </source>
</evidence>
<dbReference type="SUPFAM" id="SSF53448">
    <property type="entry name" value="Nucleotide-diphospho-sugar transferases"/>
    <property type="match status" value="1"/>
</dbReference>
<proteinExistence type="predicted"/>
<feature type="domain" description="Glycosyltransferase 2-like" evidence="8">
    <location>
        <begin position="121"/>
        <end position="248"/>
    </location>
</feature>
<evidence type="ECO:0000256" key="3">
    <source>
        <dbReference type="ARBA" id="ARBA00022679"/>
    </source>
</evidence>
<dbReference type="InterPro" id="IPR001173">
    <property type="entry name" value="Glyco_trans_2-like"/>
</dbReference>
<keyword evidence="2" id="KW-0328">Glycosyltransferase</keyword>
<feature type="transmembrane region" description="Helical" evidence="7">
    <location>
        <begin position="547"/>
        <end position="566"/>
    </location>
</feature>
<name>A0ABM7XFT9_9BACT</name>
<evidence type="ECO:0000256" key="6">
    <source>
        <dbReference type="ARBA" id="ARBA00023136"/>
    </source>
</evidence>
<evidence type="ECO:0000313" key="10">
    <source>
        <dbReference type="Proteomes" id="UP001162734"/>
    </source>
</evidence>
<evidence type="ECO:0000256" key="5">
    <source>
        <dbReference type="ARBA" id="ARBA00022989"/>
    </source>
</evidence>
<evidence type="ECO:0000256" key="7">
    <source>
        <dbReference type="SAM" id="Phobius"/>
    </source>
</evidence>
<keyword evidence="10" id="KW-1185">Reference proteome</keyword>
<reference evidence="10" key="1">
    <citation type="journal article" date="2022" name="Int. J. Syst. Evol. Microbiol.">
        <title>Anaeromyxobacter oryzae sp. nov., Anaeromyxobacter diazotrophicus sp. nov. and Anaeromyxobacter paludicola sp. nov., isolated from paddy soils.</title>
        <authorList>
            <person name="Itoh H."/>
            <person name="Xu Z."/>
            <person name="Mise K."/>
            <person name="Masuda Y."/>
            <person name="Ushijima N."/>
            <person name="Hayakawa C."/>
            <person name="Shiratori Y."/>
            <person name="Senoo K."/>
        </authorList>
    </citation>
    <scope>NUCLEOTIDE SEQUENCE [LARGE SCALE GENOMIC DNA]</scope>
    <source>
        <strain evidence="10">Red630</strain>
    </source>
</reference>
<keyword evidence="5 7" id="KW-1133">Transmembrane helix</keyword>
<dbReference type="PANTHER" id="PTHR43867:SF2">
    <property type="entry name" value="CELLULOSE SYNTHASE CATALYTIC SUBUNIT A [UDP-FORMING]"/>
    <property type="match status" value="1"/>
</dbReference>
<feature type="transmembrane region" description="Helical" evidence="7">
    <location>
        <begin position="34"/>
        <end position="52"/>
    </location>
</feature>
<evidence type="ECO:0000313" key="9">
    <source>
        <dbReference type="EMBL" id="BDG10735.1"/>
    </source>
</evidence>
<keyword evidence="4 7" id="KW-0812">Transmembrane</keyword>
<keyword evidence="3" id="KW-0808">Transferase</keyword>
<feature type="transmembrane region" description="Helical" evidence="7">
    <location>
        <begin position="64"/>
        <end position="86"/>
    </location>
</feature>
<keyword evidence="6 7" id="KW-0472">Membrane</keyword>
<feature type="transmembrane region" description="Helical" evidence="7">
    <location>
        <begin position="586"/>
        <end position="608"/>
    </location>
</feature>